<gene>
    <name evidence="3" type="primary">LOC106000260</name>
</gene>
<dbReference type="PANTHER" id="PTHR46742:SF1">
    <property type="entry name" value="LYSINE RICH COILED-COIL 1"/>
    <property type="match status" value="1"/>
</dbReference>
<sequence length="232" mass="27184">MEDSQTEDSFQRELEDYIRQQRARGLQPKICFRKETGVSIPQEGYVSFRSPVLEQQLSLSRNFPSFPTSYERLSAEERQVPLWSKIHHSRQRLESPSNCQNNNHYFSKSPWLPSHSLSWEDSSMVHPAGHQDRCQRRQWEEERDAATEDPVKGKRKYRAELGSLKEHQGLDRKRTKTESERIQNSSGRMKNHLYGADAPKVESQPHRKKKGLSKESPEERDLWDEAILGSCY</sequence>
<dbReference type="Proteomes" id="UP000081671">
    <property type="component" value="Unplaced"/>
</dbReference>
<dbReference type="PANTHER" id="PTHR46742">
    <property type="entry name" value="LYSINE-RICH COILED-COIL PROTEIN 1"/>
    <property type="match status" value="1"/>
</dbReference>
<evidence type="ECO:0000256" key="1">
    <source>
        <dbReference type="SAM" id="MobiDB-lite"/>
    </source>
</evidence>
<organism evidence="2 3">
    <name type="scientific">Dipodomys ordii</name>
    <name type="common">Ord's kangaroo rat</name>
    <dbReference type="NCBI Taxonomy" id="10020"/>
    <lineage>
        <taxon>Eukaryota</taxon>
        <taxon>Metazoa</taxon>
        <taxon>Chordata</taxon>
        <taxon>Craniata</taxon>
        <taxon>Vertebrata</taxon>
        <taxon>Euteleostomi</taxon>
        <taxon>Mammalia</taxon>
        <taxon>Eutheria</taxon>
        <taxon>Euarchontoglires</taxon>
        <taxon>Glires</taxon>
        <taxon>Rodentia</taxon>
        <taxon>Castorimorpha</taxon>
        <taxon>Heteromyidae</taxon>
        <taxon>Dipodomyinae</taxon>
        <taxon>Dipodomys</taxon>
    </lineage>
</organism>
<dbReference type="GeneID" id="106000260"/>
<feature type="region of interest" description="Disordered" evidence="1">
    <location>
        <begin position="122"/>
        <end position="232"/>
    </location>
</feature>
<feature type="compositionally biased region" description="Basic and acidic residues" evidence="1">
    <location>
        <begin position="129"/>
        <end position="152"/>
    </location>
</feature>
<evidence type="ECO:0000313" key="3">
    <source>
        <dbReference type="RefSeq" id="XP_012890961.1"/>
    </source>
</evidence>
<feature type="compositionally biased region" description="Basic and acidic residues" evidence="1">
    <location>
        <begin position="163"/>
        <end position="181"/>
    </location>
</feature>
<dbReference type="AlphaFoldDB" id="A0A1S3GQ62"/>
<name>A0A1S3GQ62_DIPOR</name>
<dbReference type="KEGG" id="dord:106000260"/>
<keyword evidence="2" id="KW-1185">Reference proteome</keyword>
<accession>A0A1S3GQ62</accession>
<dbReference type="OrthoDB" id="9604311at2759"/>
<proteinExistence type="predicted"/>
<evidence type="ECO:0000313" key="2">
    <source>
        <dbReference type="Proteomes" id="UP000081671"/>
    </source>
</evidence>
<dbReference type="RefSeq" id="XP_012890961.1">
    <property type="nucleotide sequence ID" value="XM_013035507.1"/>
</dbReference>
<reference evidence="3" key="1">
    <citation type="submission" date="2025-08" db="UniProtKB">
        <authorList>
            <consortium name="RefSeq"/>
        </authorList>
    </citation>
    <scope>IDENTIFICATION</scope>
    <source>
        <tissue evidence="3">Kidney</tissue>
    </source>
</reference>
<protein>
    <submittedName>
        <fullName evidence="3">Zinc finger matrin-type protein 1-like</fullName>
    </submittedName>
</protein>
<dbReference type="InParanoid" id="A0A1S3GQ62"/>